<reference evidence="9 10" key="1">
    <citation type="journal article" date="2017" name="Curr. Biol.">
        <title>Genome architecture and evolution of a unichromosomal asexual nematode.</title>
        <authorList>
            <person name="Fradin H."/>
            <person name="Zegar C."/>
            <person name="Gutwein M."/>
            <person name="Lucas J."/>
            <person name="Kovtun M."/>
            <person name="Corcoran D."/>
            <person name="Baugh L.R."/>
            <person name="Kiontke K."/>
            <person name="Gunsalus K."/>
            <person name="Fitch D.H."/>
            <person name="Piano F."/>
        </authorList>
    </citation>
    <scope>NUCLEOTIDE SEQUENCE [LARGE SCALE GENOMIC DNA]</scope>
    <source>
        <strain evidence="9">PF1309</strain>
    </source>
</reference>
<dbReference type="Pfam" id="PF02931">
    <property type="entry name" value="Neur_chan_LBD"/>
    <property type="match status" value="1"/>
</dbReference>
<evidence type="ECO:0000256" key="2">
    <source>
        <dbReference type="ARBA" id="ARBA00022692"/>
    </source>
</evidence>
<evidence type="ECO:0000313" key="9">
    <source>
        <dbReference type="EMBL" id="PAV91333.1"/>
    </source>
</evidence>
<dbReference type="Gene3D" id="2.70.170.10">
    <property type="entry name" value="Neurotransmitter-gated ion-channel ligand-binding domain"/>
    <property type="match status" value="1"/>
</dbReference>
<evidence type="ECO:0000256" key="3">
    <source>
        <dbReference type="ARBA" id="ARBA00022989"/>
    </source>
</evidence>
<keyword evidence="4 6" id="KW-0472">Membrane</keyword>
<dbReference type="GO" id="GO:0004888">
    <property type="term" value="F:transmembrane signaling receptor activity"/>
    <property type="evidence" value="ECO:0007669"/>
    <property type="project" value="InterPro"/>
</dbReference>
<dbReference type="InterPro" id="IPR038050">
    <property type="entry name" value="Neuro_actylchol_rec"/>
</dbReference>
<keyword evidence="10" id="KW-1185">Reference proteome</keyword>
<dbReference type="STRING" id="2018661.A0A2A2LYX8"/>
<evidence type="ECO:0000256" key="4">
    <source>
        <dbReference type="ARBA" id="ARBA00023136"/>
    </source>
</evidence>
<evidence type="ECO:0008006" key="11">
    <source>
        <dbReference type="Google" id="ProtNLM"/>
    </source>
</evidence>
<evidence type="ECO:0000259" key="7">
    <source>
        <dbReference type="Pfam" id="PF02931"/>
    </source>
</evidence>
<accession>A0A2A2LYX8</accession>
<feature type="transmembrane region" description="Helical" evidence="6">
    <location>
        <begin position="186"/>
        <end position="204"/>
    </location>
</feature>
<dbReference type="InterPro" id="IPR006202">
    <property type="entry name" value="Neur_chan_lig-bd"/>
</dbReference>
<evidence type="ECO:0000313" key="10">
    <source>
        <dbReference type="Proteomes" id="UP000218231"/>
    </source>
</evidence>
<evidence type="ECO:0000259" key="8">
    <source>
        <dbReference type="Pfam" id="PF02932"/>
    </source>
</evidence>
<organism evidence="9 10">
    <name type="scientific">Diploscapter pachys</name>
    <dbReference type="NCBI Taxonomy" id="2018661"/>
    <lineage>
        <taxon>Eukaryota</taxon>
        <taxon>Metazoa</taxon>
        <taxon>Ecdysozoa</taxon>
        <taxon>Nematoda</taxon>
        <taxon>Chromadorea</taxon>
        <taxon>Rhabditida</taxon>
        <taxon>Rhabditina</taxon>
        <taxon>Rhabditomorpha</taxon>
        <taxon>Rhabditoidea</taxon>
        <taxon>Rhabditidae</taxon>
        <taxon>Diploscapter</taxon>
    </lineage>
</organism>
<feature type="transmembrane region" description="Helical" evidence="6">
    <location>
        <begin position="121"/>
        <end position="142"/>
    </location>
</feature>
<dbReference type="PANTHER" id="PTHR18945">
    <property type="entry name" value="NEUROTRANSMITTER GATED ION CHANNEL"/>
    <property type="match status" value="1"/>
</dbReference>
<dbReference type="SUPFAM" id="SSF90112">
    <property type="entry name" value="Neurotransmitter-gated ion-channel transmembrane pore"/>
    <property type="match status" value="1"/>
</dbReference>
<feature type="domain" description="Neurotransmitter-gated ion-channel ligand-binding" evidence="7">
    <location>
        <begin position="6"/>
        <end position="118"/>
    </location>
</feature>
<feature type="transmembrane region" description="Helical" evidence="6">
    <location>
        <begin position="154"/>
        <end position="174"/>
    </location>
</feature>
<gene>
    <name evidence="9" type="ORF">WR25_21914</name>
</gene>
<dbReference type="InterPro" id="IPR006201">
    <property type="entry name" value="Neur_channel"/>
</dbReference>
<dbReference type="InterPro" id="IPR006029">
    <property type="entry name" value="Neurotrans-gated_channel_TM"/>
</dbReference>
<comment type="subcellular location">
    <subcellularLocation>
        <location evidence="1">Membrane</location>
        <topology evidence="1">Multi-pass membrane protein</topology>
    </subcellularLocation>
</comment>
<proteinExistence type="predicted"/>
<evidence type="ECO:0000256" key="6">
    <source>
        <dbReference type="SAM" id="Phobius"/>
    </source>
</evidence>
<dbReference type="AlphaFoldDB" id="A0A2A2LYX8"/>
<feature type="region of interest" description="Disordered" evidence="5">
    <location>
        <begin position="332"/>
        <end position="362"/>
    </location>
</feature>
<dbReference type="InterPro" id="IPR018000">
    <property type="entry name" value="Neurotransmitter_ion_chnl_CS"/>
</dbReference>
<feature type="compositionally biased region" description="Polar residues" evidence="5">
    <location>
        <begin position="300"/>
        <end position="313"/>
    </location>
</feature>
<dbReference type="PROSITE" id="PS00236">
    <property type="entry name" value="NEUROTR_ION_CHANNEL"/>
    <property type="match status" value="1"/>
</dbReference>
<dbReference type="EMBL" id="LIAE01006324">
    <property type="protein sequence ID" value="PAV91332.1"/>
    <property type="molecule type" value="Genomic_DNA"/>
</dbReference>
<dbReference type="OrthoDB" id="5975154at2759"/>
<dbReference type="Proteomes" id="UP000218231">
    <property type="component" value="Unassembled WGS sequence"/>
</dbReference>
<evidence type="ECO:0000256" key="5">
    <source>
        <dbReference type="SAM" id="MobiDB-lite"/>
    </source>
</evidence>
<feature type="transmembrane region" description="Helical" evidence="6">
    <location>
        <begin position="391"/>
        <end position="414"/>
    </location>
</feature>
<feature type="domain" description="Neurotransmitter-gated ion-channel transmembrane" evidence="8">
    <location>
        <begin position="128"/>
        <end position="406"/>
    </location>
</feature>
<dbReference type="CDD" id="cd19064">
    <property type="entry name" value="LGIC_TM_nAChR"/>
    <property type="match status" value="1"/>
</dbReference>
<protein>
    <recommendedName>
        <fullName evidence="11">Neurotransmitter-gated ion-channel ligand-binding domain-containing protein</fullName>
    </recommendedName>
</protein>
<dbReference type="SUPFAM" id="SSF63712">
    <property type="entry name" value="Nicotinic receptor ligand binding domain-like"/>
    <property type="match status" value="1"/>
</dbReference>
<sequence>MNLITDVILYNNAHGSPSVSSITSVCVTSDGIVTWQPPVKYDSFCSIDIEWYPYDLQTCELKFGSWSHSGEHLDIIHLRNDNVILENNNGETVWKVERGVDLSEFQAIDITYYLVIRRQKLFYTVYMMLPCACIAALTGWVYYLPCESNEKNTLCISILVSLTFYFLMLVDIIPPTSLVTPFIIKYLNFTLFMVALSICLTVFVQEVHHRRADQPMPPRIRKIFINWLGKKLLISRKTEMANLHREAAYNKQANALSAMSILERQFQKTLFDIEMATKRKTSQTMQTVKGLFMELPMMNRSKSFKPQQTNPVKSPSRLRRLLSIDLGPTAEDLVKPENISEPQPSIPEERRPSTLPPDPVRDRLRRAERNVHFIAQTLTERRRKEEVIDRILLIIFNIVLTVGTVIAMISAPSITGMSSSSQL</sequence>
<dbReference type="Pfam" id="PF02932">
    <property type="entry name" value="Neur_chan_memb"/>
    <property type="match status" value="1"/>
</dbReference>
<dbReference type="InterPro" id="IPR036719">
    <property type="entry name" value="Neuro-gated_channel_TM_sf"/>
</dbReference>
<keyword evidence="2 6" id="KW-0812">Transmembrane</keyword>
<dbReference type="Gene3D" id="1.20.58.390">
    <property type="entry name" value="Neurotransmitter-gated ion-channel transmembrane domain"/>
    <property type="match status" value="1"/>
</dbReference>
<name>A0A2A2LYX8_9BILA</name>
<dbReference type="EMBL" id="LIAE01006324">
    <property type="protein sequence ID" value="PAV91333.1"/>
    <property type="molecule type" value="Genomic_DNA"/>
</dbReference>
<dbReference type="GO" id="GO:0005230">
    <property type="term" value="F:extracellular ligand-gated monoatomic ion channel activity"/>
    <property type="evidence" value="ECO:0007669"/>
    <property type="project" value="InterPro"/>
</dbReference>
<comment type="caution">
    <text evidence="9">The sequence shown here is derived from an EMBL/GenBank/DDBJ whole genome shotgun (WGS) entry which is preliminary data.</text>
</comment>
<feature type="region of interest" description="Disordered" evidence="5">
    <location>
        <begin position="299"/>
        <end position="318"/>
    </location>
</feature>
<dbReference type="InterPro" id="IPR036734">
    <property type="entry name" value="Neur_chan_lig-bd_sf"/>
</dbReference>
<dbReference type="GO" id="GO:0016020">
    <property type="term" value="C:membrane"/>
    <property type="evidence" value="ECO:0007669"/>
    <property type="project" value="UniProtKB-SubCell"/>
</dbReference>
<evidence type="ECO:0000256" key="1">
    <source>
        <dbReference type="ARBA" id="ARBA00004141"/>
    </source>
</evidence>
<keyword evidence="3 6" id="KW-1133">Transmembrane helix</keyword>